<keyword evidence="3" id="KW-1185">Reference proteome</keyword>
<keyword evidence="2" id="KW-0347">Helicase</keyword>
<dbReference type="GO" id="GO:0043138">
    <property type="term" value="F:3'-5' DNA helicase activity"/>
    <property type="evidence" value="ECO:0007669"/>
    <property type="project" value="TreeGrafter"/>
</dbReference>
<name>A0A7D9L890_PARCT</name>
<organism evidence="2 3">
    <name type="scientific">Paramuricea clavata</name>
    <name type="common">Red gorgonian</name>
    <name type="synonym">Violescent sea-whip</name>
    <dbReference type="NCBI Taxonomy" id="317549"/>
    <lineage>
        <taxon>Eukaryota</taxon>
        <taxon>Metazoa</taxon>
        <taxon>Cnidaria</taxon>
        <taxon>Anthozoa</taxon>
        <taxon>Octocorallia</taxon>
        <taxon>Malacalcyonacea</taxon>
        <taxon>Plexauridae</taxon>
        <taxon>Paramuricea</taxon>
    </lineage>
</organism>
<evidence type="ECO:0000313" key="3">
    <source>
        <dbReference type="Proteomes" id="UP001152795"/>
    </source>
</evidence>
<dbReference type="Pfam" id="PF00270">
    <property type="entry name" value="DEAD"/>
    <property type="match status" value="1"/>
</dbReference>
<evidence type="ECO:0000313" key="2">
    <source>
        <dbReference type="EMBL" id="CAB4028994.1"/>
    </source>
</evidence>
<evidence type="ECO:0000256" key="1">
    <source>
        <dbReference type="ARBA" id="ARBA00005446"/>
    </source>
</evidence>
<dbReference type="SUPFAM" id="SSF52540">
    <property type="entry name" value="P-loop containing nucleoside triphosphate hydrolases"/>
    <property type="match status" value="1"/>
</dbReference>
<dbReference type="PANTHER" id="PTHR13710">
    <property type="entry name" value="DNA HELICASE RECQ FAMILY MEMBER"/>
    <property type="match status" value="1"/>
</dbReference>
<dbReference type="PANTHER" id="PTHR13710:SF120">
    <property type="entry name" value="BIFUNCTIONAL 3'-5' EXONUCLEASE_ATP-DEPENDENT HELICASE WRN"/>
    <property type="match status" value="1"/>
</dbReference>
<protein>
    <submittedName>
        <fullName evidence="2">ATP-dependent DNA helicase -like</fullName>
    </submittedName>
</protein>
<proteinExistence type="inferred from homology"/>
<dbReference type="InterPro" id="IPR027417">
    <property type="entry name" value="P-loop_NTPase"/>
</dbReference>
<dbReference type="GO" id="GO:0005737">
    <property type="term" value="C:cytoplasm"/>
    <property type="evidence" value="ECO:0007669"/>
    <property type="project" value="TreeGrafter"/>
</dbReference>
<dbReference type="GO" id="GO:0009378">
    <property type="term" value="F:four-way junction helicase activity"/>
    <property type="evidence" value="ECO:0007669"/>
    <property type="project" value="TreeGrafter"/>
</dbReference>
<accession>A0A7D9L890</accession>
<sequence>MAFIKRENLQRETSEDALKIVCGFFQIDNLYEEQKTILRQFFLGKTVFFSAGTGYGKSLIFQAVPLLADLLIDQAIGTSIAIVISPLVSLMLEQVAYLKSIGFSAAAVFEGQYDQVLKDIIEEGIYSHIYVSPESMLSVQVQRWRRMLQSPHFKTHCVVVAVDEAHCISQW</sequence>
<dbReference type="GO" id="GO:0005694">
    <property type="term" value="C:chromosome"/>
    <property type="evidence" value="ECO:0007669"/>
    <property type="project" value="TreeGrafter"/>
</dbReference>
<dbReference type="OrthoDB" id="5984650at2759"/>
<dbReference type="InterPro" id="IPR014001">
    <property type="entry name" value="Helicase_ATP-bd"/>
</dbReference>
<keyword evidence="2" id="KW-0378">Hydrolase</keyword>
<keyword evidence="2" id="KW-0547">Nucleotide-binding</keyword>
<dbReference type="GO" id="GO:0005634">
    <property type="term" value="C:nucleus"/>
    <property type="evidence" value="ECO:0007669"/>
    <property type="project" value="TreeGrafter"/>
</dbReference>
<dbReference type="GO" id="GO:0005524">
    <property type="term" value="F:ATP binding"/>
    <property type="evidence" value="ECO:0007669"/>
    <property type="project" value="InterPro"/>
</dbReference>
<dbReference type="AlphaFoldDB" id="A0A7D9L890"/>
<dbReference type="EMBL" id="CACRXK020015867">
    <property type="protein sequence ID" value="CAB4028994.1"/>
    <property type="molecule type" value="Genomic_DNA"/>
</dbReference>
<dbReference type="Gene3D" id="3.40.50.300">
    <property type="entry name" value="P-loop containing nucleotide triphosphate hydrolases"/>
    <property type="match status" value="1"/>
</dbReference>
<dbReference type="GO" id="GO:0003676">
    <property type="term" value="F:nucleic acid binding"/>
    <property type="evidence" value="ECO:0007669"/>
    <property type="project" value="InterPro"/>
</dbReference>
<comment type="similarity">
    <text evidence="1">Belongs to the helicase family. RecQ subfamily.</text>
</comment>
<dbReference type="Proteomes" id="UP001152795">
    <property type="component" value="Unassembled WGS sequence"/>
</dbReference>
<dbReference type="GO" id="GO:0000724">
    <property type="term" value="P:double-strand break repair via homologous recombination"/>
    <property type="evidence" value="ECO:0007669"/>
    <property type="project" value="TreeGrafter"/>
</dbReference>
<comment type="caution">
    <text evidence="2">The sequence shown here is derived from an EMBL/GenBank/DDBJ whole genome shotgun (WGS) entry which is preliminary data.</text>
</comment>
<gene>
    <name evidence="2" type="ORF">PACLA_8A014713</name>
</gene>
<reference evidence="2" key="1">
    <citation type="submission" date="2020-04" db="EMBL/GenBank/DDBJ databases">
        <authorList>
            <person name="Alioto T."/>
            <person name="Alioto T."/>
            <person name="Gomez Garrido J."/>
        </authorList>
    </citation>
    <scope>NUCLEOTIDE SEQUENCE</scope>
    <source>
        <strain evidence="2">A484AB</strain>
    </source>
</reference>
<dbReference type="PROSITE" id="PS51192">
    <property type="entry name" value="HELICASE_ATP_BIND_1"/>
    <property type="match status" value="1"/>
</dbReference>
<dbReference type="InterPro" id="IPR011545">
    <property type="entry name" value="DEAD/DEAH_box_helicase_dom"/>
</dbReference>
<keyword evidence="2" id="KW-0067">ATP-binding</keyword>